<dbReference type="SMART" id="SM00871">
    <property type="entry name" value="AraC_E_bind"/>
    <property type="match status" value="1"/>
</dbReference>
<evidence type="ECO:0000256" key="2">
    <source>
        <dbReference type="ARBA" id="ARBA00023163"/>
    </source>
</evidence>
<protein>
    <submittedName>
        <fullName evidence="4">AraC family transcriptional regulator</fullName>
    </submittedName>
</protein>
<dbReference type="PANTHER" id="PTHR40055:SF1">
    <property type="entry name" value="TRANSCRIPTIONAL REGULATOR YGIV-RELATED"/>
    <property type="match status" value="1"/>
</dbReference>
<dbReference type="InterPro" id="IPR010499">
    <property type="entry name" value="AraC_E-bd"/>
</dbReference>
<evidence type="ECO:0000259" key="3">
    <source>
        <dbReference type="PROSITE" id="PS01124"/>
    </source>
</evidence>
<feature type="domain" description="HTH araC/xylS-type" evidence="3">
    <location>
        <begin position="10"/>
        <end position="109"/>
    </location>
</feature>
<dbReference type="Proteomes" id="UP001201273">
    <property type="component" value="Unassembled WGS sequence"/>
</dbReference>
<evidence type="ECO:0000313" key="5">
    <source>
        <dbReference type="Proteomes" id="UP001201273"/>
    </source>
</evidence>
<comment type="caution">
    <text evidence="4">The sequence shown here is derived from an EMBL/GenBank/DDBJ whole genome shotgun (WGS) entry which is preliminary data.</text>
</comment>
<dbReference type="Gene3D" id="1.10.10.60">
    <property type="entry name" value="Homeodomain-like"/>
    <property type="match status" value="2"/>
</dbReference>
<dbReference type="Pfam" id="PF12833">
    <property type="entry name" value="HTH_18"/>
    <property type="match status" value="1"/>
</dbReference>
<dbReference type="InterPro" id="IPR011256">
    <property type="entry name" value="Reg_factor_effector_dom_sf"/>
</dbReference>
<accession>A0ABS8WCW2</accession>
<evidence type="ECO:0000313" key="4">
    <source>
        <dbReference type="EMBL" id="MCE2595962.1"/>
    </source>
</evidence>
<dbReference type="InterPro" id="IPR029442">
    <property type="entry name" value="GyrI-like"/>
</dbReference>
<keyword evidence="5" id="KW-1185">Reference proteome</keyword>
<evidence type="ECO:0000256" key="1">
    <source>
        <dbReference type="ARBA" id="ARBA00023015"/>
    </source>
</evidence>
<dbReference type="EMBL" id="JAIMJA010000014">
    <property type="protein sequence ID" value="MCE2595962.1"/>
    <property type="molecule type" value="Genomic_DNA"/>
</dbReference>
<dbReference type="InterPro" id="IPR009057">
    <property type="entry name" value="Homeodomain-like_sf"/>
</dbReference>
<gene>
    <name evidence="4" type="ORF">K6Y31_14205</name>
</gene>
<dbReference type="InterPro" id="IPR018060">
    <property type="entry name" value="HTH_AraC"/>
</dbReference>
<sequence>MQLKDQQRVHQAVNYVLANIAAPLSIAEVANHVHLSAFHFHRVFKRITNEPFNQFVRRKRLEKAFHSLLRYHQPSITDVSECCGFSSPANFSKAFQAYFGFSASQHRQGALGINSKNGKLFSKYGKEISPALLYNGSLSEQESEQVKAQIKRIEVVSLPATHYGVIASTQGYAIEGIMDAWSQMREWLAFNHIAIEPGKTAGFCFDNVWLTPIEVCRYESGYEIADIDMAKQAGMCVRAQAEGRYLLIEYDGKMSDMQTFYLWLLSEYFPQTRLTITYEYVIERYLEINYEQDIMKLEVLVKVH</sequence>
<keyword evidence="2" id="KW-0804">Transcription</keyword>
<dbReference type="SMART" id="SM00342">
    <property type="entry name" value="HTH_ARAC"/>
    <property type="match status" value="1"/>
</dbReference>
<dbReference type="InterPro" id="IPR050908">
    <property type="entry name" value="SmbC-like"/>
</dbReference>
<keyword evidence="1" id="KW-0805">Transcription regulation</keyword>
<dbReference type="Pfam" id="PF06445">
    <property type="entry name" value="GyrI-like"/>
    <property type="match status" value="1"/>
</dbReference>
<name>A0ABS8WCW2_9GAMM</name>
<reference evidence="4 5" key="1">
    <citation type="journal article" date="2022" name="Environ. Microbiol. Rep.">
        <title>Eco-phylogenetic analyses reveal divergent evolution of vitamin B12 metabolism in the marine bacterial family 'Psychromonadaceae'.</title>
        <authorList>
            <person name="Jin X."/>
            <person name="Yang Y."/>
            <person name="Cao H."/>
            <person name="Gao B."/>
            <person name="Zhao Z."/>
        </authorList>
    </citation>
    <scope>NUCLEOTIDE SEQUENCE [LARGE SCALE GENOMIC DNA]</scope>
    <source>
        <strain evidence="4 5">MKS20</strain>
    </source>
</reference>
<dbReference type="RefSeq" id="WP_233053626.1">
    <property type="nucleotide sequence ID" value="NZ_JAIMJA010000014.1"/>
</dbReference>
<dbReference type="SUPFAM" id="SSF55136">
    <property type="entry name" value="Probable bacterial effector-binding domain"/>
    <property type="match status" value="1"/>
</dbReference>
<dbReference type="SUPFAM" id="SSF46689">
    <property type="entry name" value="Homeodomain-like"/>
    <property type="match status" value="2"/>
</dbReference>
<dbReference type="PANTHER" id="PTHR40055">
    <property type="entry name" value="TRANSCRIPTIONAL REGULATOR YGIV-RELATED"/>
    <property type="match status" value="1"/>
</dbReference>
<dbReference type="Gene3D" id="3.20.80.10">
    <property type="entry name" value="Regulatory factor, effector binding domain"/>
    <property type="match status" value="1"/>
</dbReference>
<organism evidence="4 5">
    <name type="scientific">Motilimonas cestriensis</name>
    <dbReference type="NCBI Taxonomy" id="2742685"/>
    <lineage>
        <taxon>Bacteria</taxon>
        <taxon>Pseudomonadati</taxon>
        <taxon>Pseudomonadota</taxon>
        <taxon>Gammaproteobacteria</taxon>
        <taxon>Alteromonadales</taxon>
        <taxon>Alteromonadales genera incertae sedis</taxon>
        <taxon>Motilimonas</taxon>
    </lineage>
</organism>
<proteinExistence type="predicted"/>
<dbReference type="PROSITE" id="PS01124">
    <property type="entry name" value="HTH_ARAC_FAMILY_2"/>
    <property type="match status" value="1"/>
</dbReference>